<proteinExistence type="predicted"/>
<dbReference type="EMBL" id="CAKXAJ010025623">
    <property type="protein sequence ID" value="CAH2242092.1"/>
    <property type="molecule type" value="Genomic_DNA"/>
</dbReference>
<keyword evidence="3" id="KW-1185">Reference proteome</keyword>
<evidence type="ECO:0000313" key="3">
    <source>
        <dbReference type="Proteomes" id="UP000838756"/>
    </source>
</evidence>
<evidence type="ECO:0000313" key="2">
    <source>
        <dbReference type="EMBL" id="CAH2242092.1"/>
    </source>
</evidence>
<organism evidence="2 3">
    <name type="scientific">Pararge aegeria aegeria</name>
    <dbReference type="NCBI Taxonomy" id="348720"/>
    <lineage>
        <taxon>Eukaryota</taxon>
        <taxon>Metazoa</taxon>
        <taxon>Ecdysozoa</taxon>
        <taxon>Arthropoda</taxon>
        <taxon>Hexapoda</taxon>
        <taxon>Insecta</taxon>
        <taxon>Pterygota</taxon>
        <taxon>Neoptera</taxon>
        <taxon>Endopterygota</taxon>
        <taxon>Lepidoptera</taxon>
        <taxon>Glossata</taxon>
        <taxon>Ditrysia</taxon>
        <taxon>Papilionoidea</taxon>
        <taxon>Nymphalidae</taxon>
        <taxon>Satyrinae</taxon>
        <taxon>Satyrini</taxon>
        <taxon>Parargina</taxon>
        <taxon>Pararge</taxon>
    </lineage>
</organism>
<evidence type="ECO:0000256" key="1">
    <source>
        <dbReference type="SAM" id="MobiDB-lite"/>
    </source>
</evidence>
<gene>
    <name evidence="2" type="primary">jg26223</name>
    <name evidence="2" type="ORF">PAEG_LOCUS18449</name>
</gene>
<name>A0A8S4RWX7_9NEOP</name>
<accession>A0A8S4RWX7</accession>
<sequence length="94" mass="9979">MVANYHGAHKKAQSRSAGDGERCATSIYVIKSEMRRSDCGASIIERSLAANHLRGCYGVTGGVGRVRKLAMRRAPGLDDIGASCEGSDLDSVRP</sequence>
<comment type="caution">
    <text evidence="2">The sequence shown here is derived from an EMBL/GenBank/DDBJ whole genome shotgun (WGS) entry which is preliminary data.</text>
</comment>
<dbReference type="AlphaFoldDB" id="A0A8S4RWX7"/>
<dbReference type="Proteomes" id="UP000838756">
    <property type="component" value="Unassembled WGS sequence"/>
</dbReference>
<protein>
    <submittedName>
        <fullName evidence="2">Jg26223 protein</fullName>
    </submittedName>
</protein>
<reference evidence="2" key="1">
    <citation type="submission" date="2022-03" db="EMBL/GenBank/DDBJ databases">
        <authorList>
            <person name="Lindestad O."/>
        </authorList>
    </citation>
    <scope>NUCLEOTIDE SEQUENCE</scope>
</reference>
<feature type="region of interest" description="Disordered" evidence="1">
    <location>
        <begin position="1"/>
        <end position="21"/>
    </location>
</feature>